<dbReference type="EMBL" id="JAAAMU010000007">
    <property type="protein sequence ID" value="NBC70552.1"/>
    <property type="molecule type" value="Genomic_DNA"/>
</dbReference>
<protein>
    <submittedName>
        <fullName evidence="8">MFS transporter</fullName>
    </submittedName>
</protein>
<organism evidence="8 9">
    <name type="scientific">Paenibacillus sacheonensis</name>
    <dbReference type="NCBI Taxonomy" id="742054"/>
    <lineage>
        <taxon>Bacteria</taxon>
        <taxon>Bacillati</taxon>
        <taxon>Bacillota</taxon>
        <taxon>Bacilli</taxon>
        <taxon>Bacillales</taxon>
        <taxon>Paenibacillaceae</taxon>
        <taxon>Paenibacillus</taxon>
    </lineage>
</organism>
<evidence type="ECO:0000256" key="2">
    <source>
        <dbReference type="ARBA" id="ARBA00022448"/>
    </source>
</evidence>
<dbReference type="PROSITE" id="PS50850">
    <property type="entry name" value="MFS"/>
    <property type="match status" value="1"/>
</dbReference>
<dbReference type="PROSITE" id="PS00217">
    <property type="entry name" value="SUGAR_TRANSPORT_2"/>
    <property type="match status" value="1"/>
</dbReference>
<comment type="subcellular location">
    <subcellularLocation>
        <location evidence="1">Cell membrane</location>
        <topology evidence="1">Multi-pass membrane protein</topology>
    </subcellularLocation>
</comment>
<dbReference type="AlphaFoldDB" id="A0A7X4YQ98"/>
<evidence type="ECO:0000256" key="3">
    <source>
        <dbReference type="ARBA" id="ARBA00022692"/>
    </source>
</evidence>
<dbReference type="Pfam" id="PF07690">
    <property type="entry name" value="MFS_1"/>
    <property type="match status" value="1"/>
</dbReference>
<comment type="caution">
    <text evidence="8">The sequence shown here is derived from an EMBL/GenBank/DDBJ whole genome shotgun (WGS) entry which is preliminary data.</text>
</comment>
<keyword evidence="2" id="KW-0813">Transport</keyword>
<proteinExistence type="predicted"/>
<dbReference type="GO" id="GO:0005886">
    <property type="term" value="C:plasma membrane"/>
    <property type="evidence" value="ECO:0007669"/>
    <property type="project" value="UniProtKB-SubCell"/>
</dbReference>
<dbReference type="PANTHER" id="PTHR23508">
    <property type="entry name" value="CARBOXYLIC ACID TRANSPORTER PROTEIN HOMOLOG"/>
    <property type="match status" value="1"/>
</dbReference>
<keyword evidence="5 6" id="KW-0472">Membrane</keyword>
<dbReference type="InterPro" id="IPR036259">
    <property type="entry name" value="MFS_trans_sf"/>
</dbReference>
<evidence type="ECO:0000256" key="1">
    <source>
        <dbReference type="ARBA" id="ARBA00004651"/>
    </source>
</evidence>
<keyword evidence="3 6" id="KW-0812">Transmembrane</keyword>
<dbReference type="InterPro" id="IPR011701">
    <property type="entry name" value="MFS"/>
</dbReference>
<gene>
    <name evidence="8" type="ORF">GT003_16235</name>
</gene>
<dbReference type="PROSITE" id="PS00216">
    <property type="entry name" value="SUGAR_TRANSPORT_1"/>
    <property type="match status" value="1"/>
</dbReference>
<feature type="transmembrane region" description="Helical" evidence="6">
    <location>
        <begin position="341"/>
        <end position="365"/>
    </location>
</feature>
<feature type="transmembrane region" description="Helical" evidence="6">
    <location>
        <begin position="255"/>
        <end position="276"/>
    </location>
</feature>
<evidence type="ECO:0000313" key="8">
    <source>
        <dbReference type="EMBL" id="NBC70552.1"/>
    </source>
</evidence>
<feature type="transmembrane region" description="Helical" evidence="6">
    <location>
        <begin position="143"/>
        <end position="164"/>
    </location>
</feature>
<dbReference type="OrthoDB" id="9787026at2"/>
<dbReference type="InterPro" id="IPR005829">
    <property type="entry name" value="Sugar_transporter_CS"/>
</dbReference>
<feature type="transmembrane region" description="Helical" evidence="6">
    <location>
        <begin position="283"/>
        <end position="300"/>
    </location>
</feature>
<dbReference type="SUPFAM" id="SSF103473">
    <property type="entry name" value="MFS general substrate transporter"/>
    <property type="match status" value="1"/>
</dbReference>
<feature type="domain" description="Major facilitator superfamily (MFS) profile" evidence="7">
    <location>
        <begin position="18"/>
        <end position="397"/>
    </location>
</feature>
<feature type="transmembrane region" description="Helical" evidence="6">
    <location>
        <begin position="55"/>
        <end position="76"/>
    </location>
</feature>
<evidence type="ECO:0000256" key="4">
    <source>
        <dbReference type="ARBA" id="ARBA00022989"/>
    </source>
</evidence>
<evidence type="ECO:0000256" key="5">
    <source>
        <dbReference type="ARBA" id="ARBA00023136"/>
    </source>
</evidence>
<feature type="transmembrane region" description="Helical" evidence="6">
    <location>
        <begin position="371"/>
        <end position="394"/>
    </location>
</feature>
<feature type="transmembrane region" description="Helical" evidence="6">
    <location>
        <begin position="18"/>
        <end position="43"/>
    </location>
</feature>
<dbReference type="InterPro" id="IPR020846">
    <property type="entry name" value="MFS_dom"/>
</dbReference>
<name>A0A7X4YQ98_9BACL</name>
<evidence type="ECO:0000259" key="7">
    <source>
        <dbReference type="PROSITE" id="PS50850"/>
    </source>
</evidence>
<evidence type="ECO:0000256" key="6">
    <source>
        <dbReference type="SAM" id="Phobius"/>
    </source>
</evidence>
<dbReference type="PANTHER" id="PTHR23508:SF10">
    <property type="entry name" value="CARBOXYLIC ACID TRANSPORTER PROTEIN HOMOLOG"/>
    <property type="match status" value="1"/>
</dbReference>
<feature type="transmembrane region" description="Helical" evidence="6">
    <location>
        <begin position="113"/>
        <end position="131"/>
    </location>
</feature>
<dbReference type="RefSeq" id="WP_161699597.1">
    <property type="nucleotide sequence ID" value="NZ_JAAAMU010000007.1"/>
</dbReference>
<accession>A0A7X4YQ98</accession>
<feature type="transmembrane region" description="Helical" evidence="6">
    <location>
        <begin position="306"/>
        <end position="329"/>
    </location>
</feature>
<keyword evidence="4 6" id="KW-1133">Transmembrane helix</keyword>
<sequence length="402" mass="43769">MSQINAAAAGSKRELRKVFWAAGFGWMFDAMDVGLLSFILVALRKEWGLSAREAGLLGTVNLVGMAIGAVLGGYLADRFGRRPVFLLTLVVFGAFSFGSAFASGFVLMLLLRFLMGVGLGAELPVASTLVSEFSPPEARGRTVVLLESFWAVGWILAAVLAYFVIPPYGWRIAVAVGALPILLAFWIRREVKESPQFRRQKQERRIRIRELFTSYKRETIALWAVWFAIAFSYYGMFLWLPSVLVDKGFSMIQSFRYVLIMTLAQLPGYFVASYLVEKWGRKATLAVFLVFSGAMALGFGSSDSTAVLLVTGALLSFSNLGAWGALYAYTPENYPAAIRAAGSGFAAGFGRLGSVAAPYLVGVLVQADIGYASIFGVFAAVLLIGTVMLLLYGVETKTRRSD</sequence>
<feature type="transmembrane region" description="Helical" evidence="6">
    <location>
        <begin position="170"/>
        <end position="187"/>
    </location>
</feature>
<dbReference type="Gene3D" id="1.20.1250.20">
    <property type="entry name" value="MFS general substrate transporter like domains"/>
    <property type="match status" value="2"/>
</dbReference>
<evidence type="ECO:0000313" key="9">
    <source>
        <dbReference type="Proteomes" id="UP000558113"/>
    </source>
</evidence>
<dbReference type="Proteomes" id="UP000558113">
    <property type="component" value="Unassembled WGS sequence"/>
</dbReference>
<reference evidence="8 9" key="1">
    <citation type="submission" date="2020-01" db="EMBL/GenBank/DDBJ databases">
        <title>Paenibacillus soybeanensis sp. nov. isolated from the nodules of soybean (Glycine max(L.) Merr).</title>
        <authorList>
            <person name="Wang H."/>
        </authorList>
    </citation>
    <scope>NUCLEOTIDE SEQUENCE [LARGE SCALE GENOMIC DNA]</scope>
    <source>
        <strain evidence="8 9">DSM 23054</strain>
    </source>
</reference>
<feature type="transmembrane region" description="Helical" evidence="6">
    <location>
        <begin position="220"/>
        <end position="240"/>
    </location>
</feature>
<keyword evidence="9" id="KW-1185">Reference proteome</keyword>
<dbReference type="CDD" id="cd17316">
    <property type="entry name" value="MFS_SV2_like"/>
    <property type="match status" value="1"/>
</dbReference>
<feature type="transmembrane region" description="Helical" evidence="6">
    <location>
        <begin position="83"/>
        <end position="107"/>
    </location>
</feature>
<dbReference type="GO" id="GO:0046943">
    <property type="term" value="F:carboxylic acid transmembrane transporter activity"/>
    <property type="evidence" value="ECO:0007669"/>
    <property type="project" value="TreeGrafter"/>
</dbReference>